<evidence type="ECO:0000313" key="11">
    <source>
        <dbReference type="EMBL" id="MCS5478143.1"/>
    </source>
</evidence>
<evidence type="ECO:0000256" key="8">
    <source>
        <dbReference type="ARBA" id="ARBA00038436"/>
    </source>
</evidence>
<gene>
    <name evidence="11" type="ORF">NYP18_00550</name>
</gene>
<evidence type="ECO:0000256" key="4">
    <source>
        <dbReference type="ARBA" id="ARBA00022519"/>
    </source>
</evidence>
<keyword evidence="12" id="KW-1185">Reference proteome</keyword>
<dbReference type="InterPro" id="IPR007387">
    <property type="entry name" value="TRAP_DctQ"/>
</dbReference>
<feature type="transmembrane region" description="Helical" evidence="9">
    <location>
        <begin position="109"/>
        <end position="135"/>
    </location>
</feature>
<keyword evidence="5 9" id="KW-0812">Transmembrane</keyword>
<evidence type="ECO:0000256" key="9">
    <source>
        <dbReference type="SAM" id="Phobius"/>
    </source>
</evidence>
<dbReference type="EMBL" id="JANWTC010000001">
    <property type="protein sequence ID" value="MCS5478143.1"/>
    <property type="molecule type" value="Genomic_DNA"/>
</dbReference>
<keyword evidence="4" id="KW-0997">Cell inner membrane</keyword>
<name>A0ABT2FUG5_9CORY</name>
<keyword evidence="3" id="KW-1003">Cell membrane</keyword>
<evidence type="ECO:0000313" key="12">
    <source>
        <dbReference type="Proteomes" id="UP001205965"/>
    </source>
</evidence>
<protein>
    <submittedName>
        <fullName evidence="11">TRAP transporter small permease</fullName>
    </submittedName>
</protein>
<proteinExistence type="inferred from homology"/>
<sequence length="162" mass="17454">MVLLVSYDVLMRNLFGSAMTGVAEYVSEWLMPATVLFALAYTEHKNEHIRVTIIEDSLKGGPQKALRVMGQLTSVAVALVLTWASFQLAVDSFTIRETVPMGTALLTVWPIKVAVFAGWLWLSVQTIANLIAVFLPAADAQTHPRTDGGNLAEHGNEGGSGA</sequence>
<keyword evidence="7 9" id="KW-0472">Membrane</keyword>
<evidence type="ECO:0000256" key="3">
    <source>
        <dbReference type="ARBA" id="ARBA00022475"/>
    </source>
</evidence>
<accession>A0ABT2FUG5</accession>
<comment type="caution">
    <text evidence="11">The sequence shown here is derived from an EMBL/GenBank/DDBJ whole genome shotgun (WGS) entry which is preliminary data.</text>
</comment>
<evidence type="ECO:0000256" key="7">
    <source>
        <dbReference type="ARBA" id="ARBA00023136"/>
    </source>
</evidence>
<reference evidence="11 12" key="1">
    <citation type="submission" date="2022-08" db="EMBL/GenBank/DDBJ databases">
        <title>YIM 101645 draft genome.</title>
        <authorList>
            <person name="Chen X."/>
        </authorList>
    </citation>
    <scope>NUCLEOTIDE SEQUENCE [LARGE SCALE GENOMIC DNA]</scope>
    <source>
        <strain evidence="11 12">YIM 101645</strain>
    </source>
</reference>
<dbReference type="InterPro" id="IPR055348">
    <property type="entry name" value="DctQ"/>
</dbReference>
<evidence type="ECO:0000256" key="2">
    <source>
        <dbReference type="ARBA" id="ARBA00022448"/>
    </source>
</evidence>
<evidence type="ECO:0000256" key="5">
    <source>
        <dbReference type="ARBA" id="ARBA00022692"/>
    </source>
</evidence>
<keyword evidence="2" id="KW-0813">Transport</keyword>
<comment type="subcellular location">
    <subcellularLocation>
        <location evidence="1">Cell inner membrane</location>
        <topology evidence="1">Multi-pass membrane protein</topology>
    </subcellularLocation>
</comment>
<feature type="transmembrane region" description="Helical" evidence="9">
    <location>
        <begin position="68"/>
        <end position="89"/>
    </location>
</feature>
<organism evidence="11 12">
    <name type="scientific">Corynebacterium lemuris</name>
    <dbReference type="NCBI Taxonomy" id="1859292"/>
    <lineage>
        <taxon>Bacteria</taxon>
        <taxon>Bacillati</taxon>
        <taxon>Actinomycetota</taxon>
        <taxon>Actinomycetes</taxon>
        <taxon>Mycobacteriales</taxon>
        <taxon>Corynebacteriaceae</taxon>
        <taxon>Corynebacterium</taxon>
    </lineage>
</organism>
<evidence type="ECO:0000256" key="6">
    <source>
        <dbReference type="ARBA" id="ARBA00022989"/>
    </source>
</evidence>
<feature type="domain" description="Tripartite ATP-independent periplasmic transporters DctQ component" evidence="10">
    <location>
        <begin position="1"/>
        <end position="133"/>
    </location>
</feature>
<dbReference type="PANTHER" id="PTHR35011">
    <property type="entry name" value="2,3-DIKETO-L-GULONATE TRAP TRANSPORTER SMALL PERMEASE PROTEIN YIAM"/>
    <property type="match status" value="1"/>
</dbReference>
<dbReference type="Proteomes" id="UP001205965">
    <property type="component" value="Unassembled WGS sequence"/>
</dbReference>
<evidence type="ECO:0000256" key="1">
    <source>
        <dbReference type="ARBA" id="ARBA00004429"/>
    </source>
</evidence>
<dbReference type="Pfam" id="PF04290">
    <property type="entry name" value="DctQ"/>
    <property type="match status" value="1"/>
</dbReference>
<evidence type="ECO:0000259" key="10">
    <source>
        <dbReference type="Pfam" id="PF04290"/>
    </source>
</evidence>
<comment type="similarity">
    <text evidence="8">Belongs to the TRAP transporter small permease family.</text>
</comment>
<keyword evidence="6 9" id="KW-1133">Transmembrane helix</keyword>
<dbReference type="RefSeq" id="WP_259426182.1">
    <property type="nucleotide sequence ID" value="NZ_JANWTC010000001.1"/>
</dbReference>